<evidence type="ECO:0000256" key="6">
    <source>
        <dbReference type="ARBA" id="ARBA00022806"/>
    </source>
</evidence>
<dbReference type="SUPFAM" id="SSF52540">
    <property type="entry name" value="P-loop containing nucleoside triphosphate hydrolases"/>
    <property type="match status" value="3"/>
</dbReference>
<dbReference type="GO" id="GO:0006281">
    <property type="term" value="P:DNA repair"/>
    <property type="evidence" value="ECO:0007669"/>
    <property type="project" value="UniProtKB-KW"/>
</dbReference>
<dbReference type="GO" id="GO:0003677">
    <property type="term" value="F:DNA binding"/>
    <property type="evidence" value="ECO:0007669"/>
    <property type="project" value="UniProtKB-KW"/>
</dbReference>
<name>A0A381WH32_9ZZZZ</name>
<dbReference type="FunFam" id="3.40.50.300:FF:000546">
    <property type="entry name" value="Transcription-repair-coupling factor"/>
    <property type="match status" value="1"/>
</dbReference>
<feature type="domain" description="Helicase ATP-binding" evidence="10">
    <location>
        <begin position="610"/>
        <end position="771"/>
    </location>
</feature>
<dbReference type="InterPro" id="IPR047112">
    <property type="entry name" value="RecG/Mfd"/>
</dbReference>
<accession>A0A381WH32</accession>
<feature type="non-terminal residue" evidence="11">
    <location>
        <position position="1"/>
    </location>
</feature>
<evidence type="ECO:0000313" key="11">
    <source>
        <dbReference type="EMBL" id="SVA51826.1"/>
    </source>
</evidence>
<evidence type="ECO:0000256" key="1">
    <source>
        <dbReference type="ARBA" id="ARBA00004496"/>
    </source>
</evidence>
<evidence type="ECO:0000256" key="9">
    <source>
        <dbReference type="ARBA" id="ARBA00023204"/>
    </source>
</evidence>
<evidence type="ECO:0000256" key="5">
    <source>
        <dbReference type="ARBA" id="ARBA00022801"/>
    </source>
</evidence>
<dbReference type="PANTHER" id="PTHR47964:SF1">
    <property type="entry name" value="ATP-DEPENDENT DNA HELICASE HOMOLOG RECG, CHLOROPLASTIC"/>
    <property type="match status" value="1"/>
</dbReference>
<keyword evidence="4" id="KW-0227">DNA damage</keyword>
<keyword evidence="9" id="KW-0234">DNA repair</keyword>
<dbReference type="InterPro" id="IPR027417">
    <property type="entry name" value="P-loop_NTPase"/>
</dbReference>
<dbReference type="PROSITE" id="PS51192">
    <property type="entry name" value="HELICASE_ATP_BIND_1"/>
    <property type="match status" value="1"/>
</dbReference>
<dbReference type="SMART" id="SM00487">
    <property type="entry name" value="DEXDc"/>
    <property type="match status" value="1"/>
</dbReference>
<dbReference type="Gene3D" id="3.40.50.11180">
    <property type="match status" value="1"/>
</dbReference>
<reference evidence="11" key="1">
    <citation type="submission" date="2018-05" db="EMBL/GenBank/DDBJ databases">
        <authorList>
            <person name="Lanie J.A."/>
            <person name="Ng W.-L."/>
            <person name="Kazmierczak K.M."/>
            <person name="Andrzejewski T.M."/>
            <person name="Davidsen T.M."/>
            <person name="Wayne K.J."/>
            <person name="Tettelin H."/>
            <person name="Glass J.I."/>
            <person name="Rusch D."/>
            <person name="Podicherti R."/>
            <person name="Tsui H.-C.T."/>
            <person name="Winkler M.E."/>
        </authorList>
    </citation>
    <scope>NUCLEOTIDE SEQUENCE</scope>
</reference>
<keyword evidence="5" id="KW-0378">Hydrolase</keyword>
<evidence type="ECO:0000256" key="3">
    <source>
        <dbReference type="ARBA" id="ARBA00022741"/>
    </source>
</evidence>
<dbReference type="GO" id="GO:0005737">
    <property type="term" value="C:cytoplasm"/>
    <property type="evidence" value="ECO:0007669"/>
    <property type="project" value="UniProtKB-SubCell"/>
</dbReference>
<dbReference type="Gene3D" id="2.40.10.170">
    <property type="match status" value="1"/>
</dbReference>
<dbReference type="PANTHER" id="PTHR47964">
    <property type="entry name" value="ATP-DEPENDENT DNA HELICASE HOMOLOG RECG, CHLOROPLASTIC"/>
    <property type="match status" value="1"/>
</dbReference>
<protein>
    <recommendedName>
        <fullName evidence="10">Helicase ATP-binding domain-containing protein</fullName>
    </recommendedName>
</protein>
<evidence type="ECO:0000259" key="10">
    <source>
        <dbReference type="PROSITE" id="PS51192"/>
    </source>
</evidence>
<dbReference type="InterPro" id="IPR036101">
    <property type="entry name" value="CarD-like/TRCF_RID_sf"/>
</dbReference>
<dbReference type="EMBL" id="UINC01011795">
    <property type="protein sequence ID" value="SVA51826.1"/>
    <property type="molecule type" value="Genomic_DNA"/>
</dbReference>
<gene>
    <name evidence="11" type="ORF">METZ01_LOCUS104680</name>
</gene>
<evidence type="ECO:0000256" key="4">
    <source>
        <dbReference type="ARBA" id="ARBA00022763"/>
    </source>
</evidence>
<dbReference type="Gene3D" id="3.30.2060.10">
    <property type="entry name" value="Penicillin-binding protein 1b domain"/>
    <property type="match status" value="1"/>
</dbReference>
<keyword evidence="6" id="KW-0347">Helicase</keyword>
<dbReference type="InterPro" id="IPR014001">
    <property type="entry name" value="Helicase_ATP-bd"/>
</dbReference>
<dbReference type="InterPro" id="IPR003711">
    <property type="entry name" value="CarD-like/TRCF_RID"/>
</dbReference>
<sequence length="771" mass="84874">VILETLPGLLDAEPALDALPGRRQATLVVPEPARAVVLAAIAGRSERSPIVVAVPTGVEAERLVADLRAFLGDGSVELFPAWETLPFERVSPGVETMGLRLRVLHRLFDTTDRPRVVVASGRALVQRLGPGAGEQAPVRIGPGDEVDQTQLVADLVRCGYRREYQVEHRGELAVRGSIVDLWPSTADAPVRIDLWGDEVDRLCEFGVADQRATVPRSEVEILPCREVLPDEVVRARAEALIAEQPWGREQWQRLSDGEIFDGMESWLPWLAGEERVLFDLLDEDALVLAVEPRRIRDRIDDLRADEEDLVGTLASTWGADDAKFPRLHTEWDRLLAHTGAPLWLFEAVSPGPTVDSIVATGWDAGGMQGETLVRRLADLLADGYRVVVAAEGAGSAGQLVERFRGAGIELAAVAPDATGLPMGGSVVVAPLERGFVLPASRLAVLTESEATGRRRTRRRTRPRRQAAVRVFEDLAPGDYVVHEQHGVARFGGLVTRRLAGVERDYLLLEYRGDDRLYLPTDQIEVIRPYTSGDRPSLSRMGGVDWQKKRARVRSAVAEIAQELVVLYQTRMSTEGRAFAVDTSWQGEFEQSFPYQETPDQMAAILDVKEDMERPVPMDRLVCGDVGFGKTEVALRAVFKAVQSGSQAAVLVPTTLLAQQHGQTFRDRLAPYPIRTEVLSRFLSNAEAKAVVDGLADGSVDVVIGTHRLLSEDCRFKDLGLLVIDEEQRFGVRHKEAIKQLRADVDVLTLTATPIPRTLEMSLTGIRDLSLL</sequence>
<comment type="subcellular location">
    <subcellularLocation>
        <location evidence="1">Cytoplasm</location>
    </subcellularLocation>
</comment>
<evidence type="ECO:0000256" key="8">
    <source>
        <dbReference type="ARBA" id="ARBA00023125"/>
    </source>
</evidence>
<keyword evidence="2" id="KW-0963">Cytoplasm</keyword>
<dbReference type="AlphaFoldDB" id="A0A381WH32"/>
<keyword evidence="8" id="KW-0238">DNA-binding</keyword>
<dbReference type="GO" id="GO:0003678">
    <property type="term" value="F:DNA helicase activity"/>
    <property type="evidence" value="ECO:0007669"/>
    <property type="project" value="TreeGrafter"/>
</dbReference>
<dbReference type="Pfam" id="PF17757">
    <property type="entry name" value="UvrB_inter"/>
    <property type="match status" value="1"/>
</dbReference>
<organism evidence="11">
    <name type="scientific">marine metagenome</name>
    <dbReference type="NCBI Taxonomy" id="408172"/>
    <lineage>
        <taxon>unclassified sequences</taxon>
        <taxon>metagenomes</taxon>
        <taxon>ecological metagenomes</taxon>
    </lineage>
</organism>
<proteinExistence type="predicted"/>
<dbReference type="SMART" id="SM01058">
    <property type="entry name" value="CarD_TRCF"/>
    <property type="match status" value="1"/>
</dbReference>
<keyword evidence="7" id="KW-0067">ATP-binding</keyword>
<dbReference type="Pfam" id="PF02559">
    <property type="entry name" value="CarD_TRCF_RID"/>
    <property type="match status" value="1"/>
</dbReference>
<dbReference type="SUPFAM" id="SSF141259">
    <property type="entry name" value="CarD-like"/>
    <property type="match status" value="1"/>
</dbReference>
<dbReference type="CDD" id="cd17991">
    <property type="entry name" value="DEXHc_TRCF"/>
    <property type="match status" value="1"/>
</dbReference>
<keyword evidence="3" id="KW-0547">Nucleotide-binding</keyword>
<dbReference type="InterPro" id="IPR011545">
    <property type="entry name" value="DEAD/DEAH_box_helicase_dom"/>
</dbReference>
<dbReference type="Gene3D" id="3.40.50.300">
    <property type="entry name" value="P-loop containing nucleotide triphosphate hydrolases"/>
    <property type="match status" value="1"/>
</dbReference>
<feature type="non-terminal residue" evidence="11">
    <location>
        <position position="771"/>
    </location>
</feature>
<dbReference type="GO" id="GO:0005524">
    <property type="term" value="F:ATP binding"/>
    <property type="evidence" value="ECO:0007669"/>
    <property type="project" value="UniProtKB-KW"/>
</dbReference>
<dbReference type="InterPro" id="IPR041471">
    <property type="entry name" value="UvrB_inter"/>
</dbReference>
<dbReference type="Pfam" id="PF00270">
    <property type="entry name" value="DEAD"/>
    <property type="match status" value="1"/>
</dbReference>
<evidence type="ECO:0000256" key="7">
    <source>
        <dbReference type="ARBA" id="ARBA00022840"/>
    </source>
</evidence>
<dbReference type="GO" id="GO:0016787">
    <property type="term" value="F:hydrolase activity"/>
    <property type="evidence" value="ECO:0007669"/>
    <property type="project" value="UniProtKB-KW"/>
</dbReference>
<evidence type="ECO:0000256" key="2">
    <source>
        <dbReference type="ARBA" id="ARBA00022490"/>
    </source>
</evidence>